<gene>
    <name evidence="1" type="ORF">SAMN04488498_108173</name>
</gene>
<evidence type="ECO:0000313" key="2">
    <source>
        <dbReference type="Proteomes" id="UP000323300"/>
    </source>
</evidence>
<reference evidence="1 2" key="1">
    <citation type="submission" date="2016-10" db="EMBL/GenBank/DDBJ databases">
        <authorList>
            <person name="Varghese N."/>
            <person name="Submissions S."/>
        </authorList>
    </citation>
    <scope>NUCLEOTIDE SEQUENCE [LARGE SCALE GENOMIC DNA]</scope>
    <source>
        <strain evidence="1 2">DSM 21822</strain>
    </source>
</reference>
<protein>
    <submittedName>
        <fullName evidence="1">Uncharacterized protein</fullName>
    </submittedName>
</protein>
<dbReference type="Proteomes" id="UP000323300">
    <property type="component" value="Unassembled WGS sequence"/>
</dbReference>
<name>A0A1I4AN72_9HYPH</name>
<keyword evidence="2" id="KW-1185">Reference proteome</keyword>
<dbReference type="EMBL" id="FOSL01000008">
    <property type="protein sequence ID" value="SFK57733.1"/>
    <property type="molecule type" value="Genomic_DNA"/>
</dbReference>
<organism evidence="1 2">
    <name type="scientific">Neomesorhizobium albiziae</name>
    <dbReference type="NCBI Taxonomy" id="335020"/>
    <lineage>
        <taxon>Bacteria</taxon>
        <taxon>Pseudomonadati</taxon>
        <taxon>Pseudomonadota</taxon>
        <taxon>Alphaproteobacteria</taxon>
        <taxon>Hyphomicrobiales</taxon>
        <taxon>Phyllobacteriaceae</taxon>
        <taxon>Neomesorhizobium</taxon>
    </lineage>
</organism>
<proteinExistence type="predicted"/>
<accession>A0A1I4AN72</accession>
<evidence type="ECO:0000313" key="1">
    <source>
        <dbReference type="EMBL" id="SFK57733.1"/>
    </source>
</evidence>
<dbReference type="AlphaFoldDB" id="A0A1I4AN72"/>
<sequence>MAGEGLNLPLAVSDRPARQASANIVIWPTTGAGLFACSRRFLYFET</sequence>